<dbReference type="EMBL" id="HBGD01003869">
    <property type="protein sequence ID" value="CAD9079931.1"/>
    <property type="molecule type" value="Transcribed_RNA"/>
</dbReference>
<evidence type="ECO:0000256" key="1">
    <source>
        <dbReference type="SAM" id="Coils"/>
    </source>
</evidence>
<feature type="compositionally biased region" description="Low complexity" evidence="2">
    <location>
        <begin position="123"/>
        <end position="133"/>
    </location>
</feature>
<protein>
    <submittedName>
        <fullName evidence="3">Uncharacterized protein</fullName>
    </submittedName>
</protein>
<accession>A0A7S1KNI0</accession>
<name>A0A7S1KNI0_9EUKA</name>
<feature type="region of interest" description="Disordered" evidence="2">
    <location>
        <begin position="406"/>
        <end position="428"/>
    </location>
</feature>
<reference evidence="3" key="1">
    <citation type="submission" date="2021-01" db="EMBL/GenBank/DDBJ databases">
        <authorList>
            <person name="Corre E."/>
            <person name="Pelletier E."/>
            <person name="Niang G."/>
            <person name="Scheremetjew M."/>
            <person name="Finn R."/>
            <person name="Kale V."/>
            <person name="Holt S."/>
            <person name="Cochrane G."/>
            <person name="Meng A."/>
            <person name="Brown T."/>
            <person name="Cohen L."/>
        </authorList>
    </citation>
    <scope>NUCLEOTIDE SEQUENCE</scope>
    <source>
        <strain evidence="3">WS</strain>
    </source>
</reference>
<feature type="compositionally biased region" description="Polar residues" evidence="2">
    <location>
        <begin position="100"/>
        <end position="122"/>
    </location>
</feature>
<feature type="compositionally biased region" description="Polar residues" evidence="2">
    <location>
        <begin position="20"/>
        <end position="29"/>
    </location>
</feature>
<feature type="coiled-coil region" evidence="1">
    <location>
        <begin position="234"/>
        <end position="271"/>
    </location>
</feature>
<feature type="region of interest" description="Disordered" evidence="2">
    <location>
        <begin position="172"/>
        <end position="193"/>
    </location>
</feature>
<proteinExistence type="predicted"/>
<organism evidence="3">
    <name type="scientific">Percolomonas cosmopolitus</name>
    <dbReference type="NCBI Taxonomy" id="63605"/>
    <lineage>
        <taxon>Eukaryota</taxon>
        <taxon>Discoba</taxon>
        <taxon>Heterolobosea</taxon>
        <taxon>Tetramitia</taxon>
        <taxon>Eutetramitia</taxon>
        <taxon>Percolomonadidae</taxon>
        <taxon>Percolomonas</taxon>
    </lineage>
</organism>
<keyword evidence="1" id="KW-0175">Coiled coil</keyword>
<dbReference type="AlphaFoldDB" id="A0A7S1KNI0"/>
<feature type="compositionally biased region" description="Polar residues" evidence="2">
    <location>
        <begin position="78"/>
        <end position="88"/>
    </location>
</feature>
<evidence type="ECO:0000256" key="2">
    <source>
        <dbReference type="SAM" id="MobiDB-lite"/>
    </source>
</evidence>
<evidence type="ECO:0000313" key="3">
    <source>
        <dbReference type="EMBL" id="CAD9079931.1"/>
    </source>
</evidence>
<feature type="region of interest" description="Disordered" evidence="2">
    <location>
        <begin position="1"/>
        <end position="141"/>
    </location>
</feature>
<sequence>MTHTVIKKREVHPTTKKSSRQPTLPSPTINKAIIEQREIPSSLAKSPSASEKDSTPRRSRWSNSGDASQENKKRTRHSLISSQGSPVSQEAGRSLKRIRSSSANEEGSGEPSASKSTTPEGSRTTTKQRQTRTTQEDSSLASALLGNDTHVATAKSSIPSHDDFSDDDLLNEDIGGFVSPPKKSLPKSKQLKQSTLKGKYDDLPDYMRVLFMENEQKNAMNNEYEDIAFSHTEAMKVEKERIKLEEQRMRLEREEEQMKLREQEKTSQKKNHNTISVVEDKFPSEIVLPPLLASSKDKFKLPTYKGNLFTDQEEPVELLNSGGLHNNPGLTDAEILWLIELAVCSAGSQSLEEQKLSVAAFQTLVAPLVVHSSIQCPAFEDLKILIRTVVAIDDFSKPFTTHVVQDNSSGASPQGTQANSNTNTDWRLINSPTDDQLESLRRLMYILRNVIRNNEYQPKEMDCLFYFACTVATYSHGQVIFALIQVMDAFGWAHNNPEKEWVLPSAQDFTAHFPFVDIERKCLHAFIGTMLYTLTQTNNESIEVFASACARAYCTQYVIYLPERLSSTGEVGTTDLIKDIANVSRWLHALSTWMSNRHRSMLEDIEHSEIATRIAAMKVCDELHWTLTFLAIGFMSGKLYISSVDAGSLEADSVAEAMGAVKTTLEKLQNTGNLLPSHPSLVRYTTTLTFVENHWNYFLSGVVD</sequence>
<gene>
    <name evidence="3" type="ORF">PCOS0759_LOCUS3171</name>
</gene>